<evidence type="ECO:0000256" key="5">
    <source>
        <dbReference type="ARBA" id="ARBA00023054"/>
    </source>
</evidence>
<evidence type="ECO:0000256" key="1">
    <source>
        <dbReference type="ARBA" id="ARBA00004496"/>
    </source>
</evidence>
<dbReference type="AlphaFoldDB" id="A0A6J8DCZ4"/>
<comment type="similarity">
    <text evidence="2">Belongs to the CCDC172 family.</text>
</comment>
<evidence type="ECO:0000313" key="9">
    <source>
        <dbReference type="Proteomes" id="UP000507470"/>
    </source>
</evidence>
<accession>A0A6J8DCZ4</accession>
<feature type="coiled-coil region" evidence="6">
    <location>
        <begin position="159"/>
        <end position="186"/>
    </location>
</feature>
<gene>
    <name evidence="8" type="ORF">MCOR_38693</name>
</gene>
<feature type="coiled-coil region" evidence="6">
    <location>
        <begin position="8"/>
        <end position="123"/>
    </location>
</feature>
<evidence type="ECO:0000256" key="3">
    <source>
        <dbReference type="ARBA" id="ARBA00022327"/>
    </source>
</evidence>
<keyword evidence="5 6" id="KW-0175">Coiled coil</keyword>
<evidence type="ECO:0000256" key="7">
    <source>
        <dbReference type="SAM" id="MobiDB-lite"/>
    </source>
</evidence>
<dbReference type="Proteomes" id="UP000507470">
    <property type="component" value="Unassembled WGS sequence"/>
</dbReference>
<dbReference type="PANTHER" id="PTHR22419">
    <property type="entry name" value="COILED-COIL DOMAIN-CONTAINING PROTEIN 172"/>
    <property type="match status" value="1"/>
</dbReference>
<evidence type="ECO:0000313" key="8">
    <source>
        <dbReference type="EMBL" id="CAC5404964.1"/>
    </source>
</evidence>
<feature type="compositionally biased region" description="Polar residues" evidence="7">
    <location>
        <begin position="211"/>
        <end position="238"/>
    </location>
</feature>
<evidence type="ECO:0000256" key="4">
    <source>
        <dbReference type="ARBA" id="ARBA00022490"/>
    </source>
</evidence>
<protein>
    <recommendedName>
        <fullName evidence="3">Coiled-coil domain-containing protein 172</fullName>
    </recommendedName>
</protein>
<proteinExistence type="inferred from homology"/>
<keyword evidence="9" id="KW-1185">Reference proteome</keyword>
<organism evidence="8 9">
    <name type="scientific">Mytilus coruscus</name>
    <name type="common">Sea mussel</name>
    <dbReference type="NCBI Taxonomy" id="42192"/>
    <lineage>
        <taxon>Eukaryota</taxon>
        <taxon>Metazoa</taxon>
        <taxon>Spiralia</taxon>
        <taxon>Lophotrochozoa</taxon>
        <taxon>Mollusca</taxon>
        <taxon>Bivalvia</taxon>
        <taxon>Autobranchia</taxon>
        <taxon>Pteriomorphia</taxon>
        <taxon>Mytilida</taxon>
        <taxon>Mytiloidea</taxon>
        <taxon>Mytilidae</taxon>
        <taxon>Mytilinae</taxon>
        <taxon>Mytilus</taxon>
    </lineage>
</organism>
<dbReference type="InterPro" id="IPR029618">
    <property type="entry name" value="CCDC172"/>
</dbReference>
<dbReference type="GO" id="GO:0005737">
    <property type="term" value="C:cytoplasm"/>
    <property type="evidence" value="ECO:0007669"/>
    <property type="project" value="UniProtKB-SubCell"/>
</dbReference>
<keyword evidence="4" id="KW-0963">Cytoplasm</keyword>
<name>A0A6J8DCZ4_MYTCO</name>
<reference evidence="8 9" key="1">
    <citation type="submission" date="2020-06" db="EMBL/GenBank/DDBJ databases">
        <authorList>
            <person name="Li R."/>
            <person name="Bekaert M."/>
        </authorList>
    </citation>
    <scope>NUCLEOTIDE SEQUENCE [LARGE SCALE GENOMIC DNA]</scope>
    <source>
        <strain evidence="9">wild</strain>
    </source>
</reference>
<feature type="compositionally biased region" description="Basic and acidic residues" evidence="7">
    <location>
        <begin position="198"/>
        <end position="210"/>
    </location>
</feature>
<sequence>MNEDEIACKILQNKQKTLSEQLDILRQEFEELRNEMDELLSKKNNGTNMFCSEVEEFAIDYSLVSNGQSIREREARQEIVNLKEKHNCIRQDSQVYDEKRKVVSELNDQLKCFDEEKIKLENILHDLNCKLQDEIRLTKEKENLLSSPITTPEFVKLQQQLDTLKNENLEDKCNNLQKEMCRLQQLCWQKQLKDRQKQQDVKRQTRRQEQKNSVAVSNRVQLSNFSSDGNSSEQVGDNTNKELQDLFTEDFTDVSYQKSLFKTRSDH</sequence>
<feature type="region of interest" description="Disordered" evidence="7">
    <location>
        <begin position="198"/>
        <end position="242"/>
    </location>
</feature>
<comment type="subcellular location">
    <subcellularLocation>
        <location evidence="1">Cytoplasm</location>
    </subcellularLocation>
</comment>
<dbReference type="PANTHER" id="PTHR22419:SF2">
    <property type="entry name" value="COILED-COIL DOMAIN-CONTAINING PROTEIN 172"/>
    <property type="match status" value="1"/>
</dbReference>
<dbReference type="OrthoDB" id="10055570at2759"/>
<dbReference type="EMBL" id="CACVKT020007048">
    <property type="protein sequence ID" value="CAC5404964.1"/>
    <property type="molecule type" value="Genomic_DNA"/>
</dbReference>
<evidence type="ECO:0000256" key="2">
    <source>
        <dbReference type="ARBA" id="ARBA00008975"/>
    </source>
</evidence>
<evidence type="ECO:0000256" key="6">
    <source>
        <dbReference type="SAM" id="Coils"/>
    </source>
</evidence>